<evidence type="ECO:0000313" key="1">
    <source>
        <dbReference type="EMBL" id="AYF28698.1"/>
    </source>
</evidence>
<organism evidence="1 2">
    <name type="scientific">Micromonospora tulbaghiae</name>
    <dbReference type="NCBI Taxonomy" id="479978"/>
    <lineage>
        <taxon>Bacteria</taxon>
        <taxon>Bacillati</taxon>
        <taxon>Actinomycetota</taxon>
        <taxon>Actinomycetes</taxon>
        <taxon>Micromonosporales</taxon>
        <taxon>Micromonosporaceae</taxon>
        <taxon>Micromonospora</taxon>
    </lineage>
</organism>
<dbReference type="Pfam" id="PF14435">
    <property type="entry name" value="SUKH-4"/>
    <property type="match status" value="1"/>
</dbReference>
<sequence>MTSDLAQLLAELRADLAADEPASLAYGQIGDPADAGDVPADLPAGLRDLLLAADGLRAGAFELASAGRLAGVQYFLDYAPDFSPIPQDKTGWLVVGTRSDEPIFLERATGAVWYFPPTGTEWFMGDAFEELAPDLDSFVHYYLLGPGYAELVTDDDAWYAFLDRQGLLDESDDVDEDEAQP</sequence>
<name>A0A386WM28_9ACTN</name>
<dbReference type="EMBL" id="CP024087">
    <property type="protein sequence ID" value="AYF28698.1"/>
    <property type="molecule type" value="Genomic_DNA"/>
</dbReference>
<gene>
    <name evidence="1" type="ORF">CSH63_14790</name>
</gene>
<evidence type="ECO:0000313" key="2">
    <source>
        <dbReference type="Proteomes" id="UP000267804"/>
    </source>
</evidence>
<accession>A0A386WM28</accession>
<evidence type="ECO:0008006" key="3">
    <source>
        <dbReference type="Google" id="ProtNLM"/>
    </source>
</evidence>
<dbReference type="AlphaFoldDB" id="A0A386WM28"/>
<dbReference type="RefSeq" id="WP_120570783.1">
    <property type="nucleotide sequence ID" value="NZ_CP024087.1"/>
</dbReference>
<protein>
    <recommendedName>
        <fullName evidence="3">SUKH-4 immunity protein of toxin-antitoxin system</fullName>
    </recommendedName>
</protein>
<dbReference type="KEGG" id="mtua:CSH63_14790"/>
<proteinExistence type="predicted"/>
<dbReference type="InterPro" id="IPR025851">
    <property type="entry name" value="SUKH-4"/>
</dbReference>
<dbReference type="Proteomes" id="UP000267804">
    <property type="component" value="Chromosome"/>
</dbReference>
<reference evidence="1 2" key="1">
    <citation type="submission" date="2017-10" db="EMBL/GenBank/DDBJ databases">
        <title>Integration of genomic and chemical information greatly accelerates assignment of the full stereostructure of myelolactone, a potent inhibitor of myeloma from a marine-derived Micromonospora.</title>
        <authorList>
            <person name="Kim M.C."/>
            <person name="Machado H."/>
            <person name="Jensen P.R."/>
            <person name="Fenical W."/>
        </authorList>
    </citation>
    <scope>NUCLEOTIDE SEQUENCE [LARGE SCALE GENOMIC DNA]</scope>
    <source>
        <strain evidence="1 2">CNY-010</strain>
    </source>
</reference>